<dbReference type="GO" id="GO:0008270">
    <property type="term" value="F:zinc ion binding"/>
    <property type="evidence" value="ECO:0007669"/>
    <property type="project" value="InterPro"/>
</dbReference>
<feature type="region of interest" description="Disordered" evidence="3">
    <location>
        <begin position="621"/>
        <end position="698"/>
    </location>
</feature>
<proteinExistence type="predicted"/>
<dbReference type="GO" id="GO:0003677">
    <property type="term" value="F:DNA binding"/>
    <property type="evidence" value="ECO:0007669"/>
    <property type="project" value="InterPro"/>
</dbReference>
<dbReference type="PROSITE" id="PS00463">
    <property type="entry name" value="ZN2_CY6_FUNGAL_1"/>
    <property type="match status" value="1"/>
</dbReference>
<dbReference type="PANTHER" id="PTHR46910:SF38">
    <property type="entry name" value="ZN(2)-C6 FUNGAL-TYPE DOMAIN-CONTAINING PROTEIN"/>
    <property type="match status" value="1"/>
</dbReference>
<dbReference type="SUPFAM" id="SSF57701">
    <property type="entry name" value="Zn2/Cys6 DNA-binding domain"/>
    <property type="match status" value="1"/>
</dbReference>
<feature type="compositionally biased region" description="Polar residues" evidence="3">
    <location>
        <begin position="15"/>
        <end position="31"/>
    </location>
</feature>
<evidence type="ECO:0000259" key="4">
    <source>
        <dbReference type="PROSITE" id="PS50048"/>
    </source>
</evidence>
<dbReference type="InterPro" id="IPR001138">
    <property type="entry name" value="Zn2Cys6_DnaBD"/>
</dbReference>
<evidence type="ECO:0000256" key="1">
    <source>
        <dbReference type="ARBA" id="ARBA00022723"/>
    </source>
</evidence>
<reference evidence="5" key="1">
    <citation type="submission" date="2020-11" db="EMBL/GenBank/DDBJ databases">
        <authorList>
            <consortium name="DOE Joint Genome Institute"/>
            <person name="Ahrendt S."/>
            <person name="Riley R."/>
            <person name="Andreopoulos W."/>
            <person name="Labutti K."/>
            <person name="Pangilinan J."/>
            <person name="Ruiz-Duenas F.J."/>
            <person name="Barrasa J.M."/>
            <person name="Sanchez-Garcia M."/>
            <person name="Camarero S."/>
            <person name="Miyauchi S."/>
            <person name="Serrano A."/>
            <person name="Linde D."/>
            <person name="Babiker R."/>
            <person name="Drula E."/>
            <person name="Ayuso-Fernandez I."/>
            <person name="Pacheco R."/>
            <person name="Padilla G."/>
            <person name="Ferreira P."/>
            <person name="Barriuso J."/>
            <person name="Kellner H."/>
            <person name="Castanera R."/>
            <person name="Alfaro M."/>
            <person name="Ramirez L."/>
            <person name="Pisabarro A.G."/>
            <person name="Kuo A."/>
            <person name="Tritt A."/>
            <person name="Lipzen A."/>
            <person name="He G."/>
            <person name="Yan M."/>
            <person name="Ng V."/>
            <person name="Cullen D."/>
            <person name="Martin F."/>
            <person name="Rosso M.-N."/>
            <person name="Henrissat B."/>
            <person name="Hibbett D."/>
            <person name="Martinez A.T."/>
            <person name="Grigoriev I.V."/>
        </authorList>
    </citation>
    <scope>NUCLEOTIDE SEQUENCE</scope>
    <source>
        <strain evidence="5">CBS 506.95</strain>
    </source>
</reference>
<sequence>MTTNTSSFDGARSFSLRQNDNPDFLEGSSQAKKPRRAPGACDNCKRKKIRCDSTQTTDNFCTNCKVYGVECTHNALWRSLGAAKGYVESLEARLEKMDKLLTTLLPGIDFNQELEKLDQLEESEPDLLPRNDTDEDIATRLDSLRLNPQATRFYGKSSHLQLIQTALDMKEKATGEAYYPDDDPEQWKRDCYWHVPTWTGSEIIRDQWAGMPTYEYPAASLMNSLIGFYFTNMNPYMPLLHRPTFEQLISQGLHHTDRAFGATVLLVCALGAKFSDDNRVLAEGTDSWLSAGWKYYRQVKLLRENTNEKPSLYELQAYALHATYAWVGLAVQGVWVELGIGLKLAIEVGANRKRSVAEPTIEDELWKRAFWVLFTMERRMSAFAGRGCSLLEEDIDVDHPVECDDENWNKGFHQPSGVPSTVAYFNCSLRLTQILGQAMRFIYSVKRPHNGGIPRSDHELIAELDSMMNKWMDSVPAHLKWHLKPENELFRRQSAFLHASYYYLQIFIHRPFVPSPRHPSPTSFPSLAICTNAARSCCHVLETFRHGPALPMTFEVTFAVGVVLLLNIWSGRKSGFAPNPKRELKSVSRCIEILESSEERWCGPGRFKDILQVLCTAGGLDDDQESNDANNSKSSKKRTREDTMPIAVNVEPPESSGSTPSNDYRRSISGSRQVSQNLHNHPSPTSSDESNASAPNYLLPTSTNELGRLPIYGQFNFLDSTSPSVPISSLTVPTNASAINTSNQEFYSNYNVSSGSASIPYQYADEGAPFIAQSCVTPAADMLDYDFLFRMPPIHQGPVESTKSQPTLDAEMMAMWSTAPTNMLPDDWTTYLSNVNHHSVQQGSLLHKQPHFNAF</sequence>
<dbReference type="InterPro" id="IPR007219">
    <property type="entry name" value="XnlR_reg_dom"/>
</dbReference>
<dbReference type="SMART" id="SM00066">
    <property type="entry name" value="GAL4"/>
    <property type="match status" value="1"/>
</dbReference>
<accession>A0A9P6ED46</accession>
<dbReference type="Pfam" id="PF00172">
    <property type="entry name" value="Zn_clus"/>
    <property type="match status" value="1"/>
</dbReference>
<organism evidence="5 6">
    <name type="scientific">Crepidotus variabilis</name>
    <dbReference type="NCBI Taxonomy" id="179855"/>
    <lineage>
        <taxon>Eukaryota</taxon>
        <taxon>Fungi</taxon>
        <taxon>Dikarya</taxon>
        <taxon>Basidiomycota</taxon>
        <taxon>Agaricomycotina</taxon>
        <taxon>Agaricomycetes</taxon>
        <taxon>Agaricomycetidae</taxon>
        <taxon>Agaricales</taxon>
        <taxon>Agaricineae</taxon>
        <taxon>Crepidotaceae</taxon>
        <taxon>Crepidotus</taxon>
    </lineage>
</organism>
<evidence type="ECO:0000256" key="3">
    <source>
        <dbReference type="SAM" id="MobiDB-lite"/>
    </source>
</evidence>
<name>A0A9P6ED46_9AGAR</name>
<evidence type="ECO:0000313" key="6">
    <source>
        <dbReference type="Proteomes" id="UP000807306"/>
    </source>
</evidence>
<comment type="caution">
    <text evidence="5">The sequence shown here is derived from an EMBL/GenBank/DDBJ whole genome shotgun (WGS) entry which is preliminary data.</text>
</comment>
<dbReference type="CDD" id="cd00067">
    <property type="entry name" value="GAL4"/>
    <property type="match status" value="1"/>
</dbReference>
<keyword evidence="1" id="KW-0479">Metal-binding</keyword>
<dbReference type="AlphaFoldDB" id="A0A9P6ED46"/>
<dbReference type="Gene3D" id="4.10.240.10">
    <property type="entry name" value="Zn(2)-C6 fungal-type DNA-binding domain"/>
    <property type="match status" value="1"/>
</dbReference>
<dbReference type="InterPro" id="IPR036864">
    <property type="entry name" value="Zn2-C6_fun-type_DNA-bd_sf"/>
</dbReference>
<dbReference type="OrthoDB" id="4456959at2759"/>
<dbReference type="Pfam" id="PF04082">
    <property type="entry name" value="Fungal_trans"/>
    <property type="match status" value="1"/>
</dbReference>
<protein>
    <submittedName>
        <fullName evidence="5">Fungal-specific transcription factor domain-containing protein</fullName>
    </submittedName>
</protein>
<keyword evidence="2" id="KW-0539">Nucleus</keyword>
<dbReference type="Proteomes" id="UP000807306">
    <property type="component" value="Unassembled WGS sequence"/>
</dbReference>
<dbReference type="InterPro" id="IPR050987">
    <property type="entry name" value="AtrR-like"/>
</dbReference>
<dbReference type="SMART" id="SM00906">
    <property type="entry name" value="Fungal_trans"/>
    <property type="match status" value="1"/>
</dbReference>
<evidence type="ECO:0000313" key="5">
    <source>
        <dbReference type="EMBL" id="KAF9526614.1"/>
    </source>
</evidence>
<dbReference type="CDD" id="cd12148">
    <property type="entry name" value="fungal_TF_MHR"/>
    <property type="match status" value="1"/>
</dbReference>
<dbReference type="PROSITE" id="PS50048">
    <property type="entry name" value="ZN2_CY6_FUNGAL_2"/>
    <property type="match status" value="1"/>
</dbReference>
<dbReference type="GO" id="GO:0006351">
    <property type="term" value="P:DNA-templated transcription"/>
    <property type="evidence" value="ECO:0007669"/>
    <property type="project" value="InterPro"/>
</dbReference>
<feature type="region of interest" description="Disordered" evidence="3">
    <location>
        <begin position="1"/>
        <end position="40"/>
    </location>
</feature>
<gene>
    <name evidence="5" type="ORF">CPB83DRAFT_857493</name>
</gene>
<feature type="compositionally biased region" description="Polar residues" evidence="3">
    <location>
        <begin position="655"/>
        <end position="698"/>
    </location>
</feature>
<evidence type="ECO:0000256" key="2">
    <source>
        <dbReference type="ARBA" id="ARBA00023242"/>
    </source>
</evidence>
<keyword evidence="6" id="KW-1185">Reference proteome</keyword>
<dbReference type="PANTHER" id="PTHR46910">
    <property type="entry name" value="TRANSCRIPTION FACTOR PDR1"/>
    <property type="match status" value="1"/>
</dbReference>
<dbReference type="EMBL" id="MU157869">
    <property type="protein sequence ID" value="KAF9526614.1"/>
    <property type="molecule type" value="Genomic_DNA"/>
</dbReference>
<dbReference type="GO" id="GO:0000981">
    <property type="term" value="F:DNA-binding transcription factor activity, RNA polymerase II-specific"/>
    <property type="evidence" value="ECO:0007669"/>
    <property type="project" value="InterPro"/>
</dbReference>
<feature type="domain" description="Zn(2)-C6 fungal-type" evidence="4">
    <location>
        <begin position="40"/>
        <end position="73"/>
    </location>
</feature>